<evidence type="ECO:0000259" key="2">
    <source>
        <dbReference type="PROSITE" id="PS51065"/>
    </source>
</evidence>
<proteinExistence type="predicted"/>
<dbReference type="GO" id="GO:0061630">
    <property type="term" value="F:ubiquitin protein ligase activity"/>
    <property type="evidence" value="ECO:0007669"/>
    <property type="project" value="TreeGrafter"/>
</dbReference>
<sequence length="804" mass="91449">MQRNLDELSPQHAALKDLSVEDLRQLPDELYEKYGGYRIKDKCKLKQKCYQGIGISKPDINDKRTYRDIKRIFGELDTVKLTDELTAEGLGFEDVIYLSDNDLKTIGIESASERCRIIIECKRLMRKMQYEYDLIDHEGIFDRMKNGNTRVLKENDQFVEHERDSDRMSQENGEASKFKKIFGDLYTEEVADNFRAEGIGFEDVIYLSDNDLKTLGVKSASGRSRIIRECKRLLKENDQFVEHERDSDRMSQENGEASIVDQGLQMNVDLSAYAKFEKGDRGNVIKCSEKISVKMKENATYKQVRENNRIERNQNYEADHIGNTRGYEASSEDNVKVEIGANSQFEMSDSNNIFKSSHKRNIDIKVGDNVVLNGDLGKVDHITNRAPPPLKFHSNHGRNINLSPDQMTATRNGHKDESIDVFSSRPLSCEEAIEVVVQIESRMSDSLSFGLTTCNPANLIINELPDDSRFLTEREEYWVIKENFCKKLTKGDILRLYLRNEGDVFYSINNETEIFLMAVDVSCPVWAHFRLNGSVQEIKVLGNTTFHNKETECQPSAVNSTPSASRPISTPRPDQLELKPIKFHKKCGGNISLNHLWTSAERCRSNPQDTYVFTSRNIYPGEQIDLQINTGRECDGLKLGLTVCNPEDLNIKELPNDSRFLTDREEYWLIDKLLYKTSQTHLKARVRYTNEGYVLYSINNQEEKLLFCVDTSVDLWAYFILRHNQSIEIISKDSPSNKENRLRETRPSRSSTDNNSSNIVKNIFKSAISTAAGIGATVVAIPFAGAGAPLVGIAAGVAVNSTLK</sequence>
<name>V3ZMU4_LOTGI</name>
<dbReference type="HOGENOM" id="CLU_350323_0_0_1"/>
<dbReference type="Pfam" id="PF07177">
    <property type="entry name" value="Neuralized"/>
    <property type="match status" value="2"/>
</dbReference>
<dbReference type="STRING" id="225164.V3ZMU4"/>
<keyword evidence="4" id="KW-1185">Reference proteome</keyword>
<feature type="region of interest" description="Disordered" evidence="1">
    <location>
        <begin position="732"/>
        <end position="754"/>
    </location>
</feature>
<evidence type="ECO:0000313" key="3">
    <source>
        <dbReference type="EMBL" id="ESO85637.1"/>
    </source>
</evidence>
<evidence type="ECO:0000256" key="1">
    <source>
        <dbReference type="SAM" id="MobiDB-lite"/>
    </source>
</evidence>
<protein>
    <recommendedName>
        <fullName evidence="2">NHR domain-containing protein</fullName>
    </recommendedName>
</protein>
<dbReference type="InterPro" id="IPR006573">
    <property type="entry name" value="NHR_dom"/>
</dbReference>
<dbReference type="InterPro" id="IPR043136">
    <property type="entry name" value="B30.2/SPRY_sf"/>
</dbReference>
<dbReference type="PANTHER" id="PTHR12429:SF6">
    <property type="entry name" value="PROTEIN NEURALIZED"/>
    <property type="match status" value="1"/>
</dbReference>
<feature type="compositionally biased region" description="Basic and acidic residues" evidence="1">
    <location>
        <begin position="735"/>
        <end position="747"/>
    </location>
</feature>
<dbReference type="SMART" id="SM00588">
    <property type="entry name" value="NEUZ"/>
    <property type="match status" value="2"/>
</dbReference>
<organism evidence="3 4">
    <name type="scientific">Lottia gigantea</name>
    <name type="common">Giant owl limpet</name>
    <dbReference type="NCBI Taxonomy" id="225164"/>
    <lineage>
        <taxon>Eukaryota</taxon>
        <taxon>Metazoa</taxon>
        <taxon>Spiralia</taxon>
        <taxon>Lophotrochozoa</taxon>
        <taxon>Mollusca</taxon>
        <taxon>Gastropoda</taxon>
        <taxon>Patellogastropoda</taxon>
        <taxon>Lottioidea</taxon>
        <taxon>Lottiidae</taxon>
        <taxon>Lottia</taxon>
    </lineage>
</organism>
<dbReference type="Gene3D" id="2.60.120.920">
    <property type="match status" value="2"/>
</dbReference>
<feature type="domain" description="NHR" evidence="2">
    <location>
        <begin position="580"/>
        <end position="733"/>
    </location>
</feature>
<dbReference type="OrthoDB" id="49113at2759"/>
<dbReference type="CDD" id="cd09487">
    <property type="entry name" value="SAM_superfamily"/>
    <property type="match status" value="1"/>
</dbReference>
<dbReference type="EMBL" id="KB203274">
    <property type="protein sequence ID" value="ESO85637.1"/>
    <property type="molecule type" value="Genomic_DNA"/>
</dbReference>
<dbReference type="Gene3D" id="1.10.150.50">
    <property type="entry name" value="Transcription Factor, Ets-1"/>
    <property type="match status" value="1"/>
</dbReference>
<evidence type="ECO:0000313" key="4">
    <source>
        <dbReference type="Proteomes" id="UP000030746"/>
    </source>
</evidence>
<dbReference type="GeneID" id="20236600"/>
<dbReference type="InterPro" id="IPR001660">
    <property type="entry name" value="SAM"/>
</dbReference>
<dbReference type="PROSITE" id="PS51065">
    <property type="entry name" value="NHR"/>
    <property type="match status" value="2"/>
</dbReference>
<feature type="domain" description="NHR" evidence="2">
    <location>
        <begin position="389"/>
        <end position="543"/>
    </location>
</feature>
<dbReference type="RefSeq" id="XP_009063877.1">
    <property type="nucleotide sequence ID" value="XM_009065629.1"/>
</dbReference>
<dbReference type="CTD" id="20236600"/>
<dbReference type="Proteomes" id="UP000030746">
    <property type="component" value="Unassembled WGS sequence"/>
</dbReference>
<gene>
    <name evidence="3" type="ORF">LOTGIDRAFT_155128</name>
</gene>
<dbReference type="InterPro" id="IPR037962">
    <property type="entry name" value="Neuralized"/>
</dbReference>
<dbReference type="PANTHER" id="PTHR12429">
    <property type="entry name" value="NEURALIZED"/>
    <property type="match status" value="1"/>
</dbReference>
<dbReference type="AlphaFoldDB" id="V3ZMU4"/>
<dbReference type="SUPFAM" id="SSF47769">
    <property type="entry name" value="SAM/Pointed domain"/>
    <property type="match status" value="1"/>
</dbReference>
<accession>V3ZMU4</accession>
<reference evidence="3 4" key="1">
    <citation type="journal article" date="2013" name="Nature">
        <title>Insights into bilaterian evolution from three spiralian genomes.</title>
        <authorList>
            <person name="Simakov O."/>
            <person name="Marletaz F."/>
            <person name="Cho S.J."/>
            <person name="Edsinger-Gonzales E."/>
            <person name="Havlak P."/>
            <person name="Hellsten U."/>
            <person name="Kuo D.H."/>
            <person name="Larsson T."/>
            <person name="Lv J."/>
            <person name="Arendt D."/>
            <person name="Savage R."/>
            <person name="Osoegawa K."/>
            <person name="de Jong P."/>
            <person name="Grimwood J."/>
            <person name="Chapman J.A."/>
            <person name="Shapiro H."/>
            <person name="Aerts A."/>
            <person name="Otillar R.P."/>
            <person name="Terry A.Y."/>
            <person name="Boore J.L."/>
            <person name="Grigoriev I.V."/>
            <person name="Lindberg D.R."/>
            <person name="Seaver E.C."/>
            <person name="Weisblat D.A."/>
            <person name="Putnam N.H."/>
            <person name="Rokhsar D.S."/>
        </authorList>
    </citation>
    <scope>NUCLEOTIDE SEQUENCE [LARGE SCALE GENOMIC DNA]</scope>
</reference>
<dbReference type="KEGG" id="lgi:LOTGIDRAFT_155128"/>
<dbReference type="InterPro" id="IPR013761">
    <property type="entry name" value="SAM/pointed_sf"/>
</dbReference>
<dbReference type="Pfam" id="PF07647">
    <property type="entry name" value="SAM_2"/>
    <property type="match status" value="1"/>
</dbReference>